<name>A0A7C9B3D1_OPUST</name>
<reference evidence="1" key="1">
    <citation type="journal article" date="2013" name="J. Plant Res.">
        <title>Effect of fungi and light on seed germination of three Opuntia species from semiarid lands of central Mexico.</title>
        <authorList>
            <person name="Delgado-Sanchez P."/>
            <person name="Jimenez-Bremont J.F."/>
            <person name="Guerrero-Gonzalez Mde L."/>
            <person name="Flores J."/>
        </authorList>
    </citation>
    <scope>NUCLEOTIDE SEQUENCE</scope>
    <source>
        <tissue evidence="1">Cladode</tissue>
    </source>
</reference>
<proteinExistence type="predicted"/>
<dbReference type="EMBL" id="GISG01289047">
    <property type="protein sequence ID" value="MBA4680990.1"/>
    <property type="molecule type" value="Transcribed_RNA"/>
</dbReference>
<reference evidence="1" key="2">
    <citation type="submission" date="2020-07" db="EMBL/GenBank/DDBJ databases">
        <authorList>
            <person name="Vera ALvarez R."/>
            <person name="Arias-Moreno D.M."/>
            <person name="Jimenez-Jacinto V."/>
            <person name="Jimenez-Bremont J.F."/>
            <person name="Swaminathan K."/>
            <person name="Moose S.P."/>
            <person name="Guerrero-Gonzalez M.L."/>
            <person name="Marino-Ramirez L."/>
            <person name="Landsman D."/>
            <person name="Rodriguez-Kessler M."/>
            <person name="Delgado-Sanchez P."/>
        </authorList>
    </citation>
    <scope>NUCLEOTIDE SEQUENCE</scope>
    <source>
        <tissue evidence="1">Cladode</tissue>
    </source>
</reference>
<dbReference type="EMBL" id="GISG01289046">
    <property type="protein sequence ID" value="MBA4680989.1"/>
    <property type="molecule type" value="Transcribed_RNA"/>
</dbReference>
<sequence>MDNWPILPPTVILCFVNIDNLVTVYKICKREINQQQWQNQWCQDSEVETKEPKQKDSWQFGVIWKSVASIEWTSLPPKNLLKEEVTNKWKKLHKFTCQTCPA</sequence>
<protein>
    <submittedName>
        <fullName evidence="1">Uncharacterized protein</fullName>
    </submittedName>
</protein>
<dbReference type="AlphaFoldDB" id="A0A7C9B3D1"/>
<accession>A0A7C9B3D1</accession>
<evidence type="ECO:0000313" key="1">
    <source>
        <dbReference type="EMBL" id="MBA4680990.1"/>
    </source>
</evidence>
<organism evidence="1">
    <name type="scientific">Opuntia streptacantha</name>
    <name type="common">Prickly pear cactus</name>
    <name type="synonym">Opuntia cardona</name>
    <dbReference type="NCBI Taxonomy" id="393608"/>
    <lineage>
        <taxon>Eukaryota</taxon>
        <taxon>Viridiplantae</taxon>
        <taxon>Streptophyta</taxon>
        <taxon>Embryophyta</taxon>
        <taxon>Tracheophyta</taxon>
        <taxon>Spermatophyta</taxon>
        <taxon>Magnoliopsida</taxon>
        <taxon>eudicotyledons</taxon>
        <taxon>Gunneridae</taxon>
        <taxon>Pentapetalae</taxon>
        <taxon>Caryophyllales</taxon>
        <taxon>Cactineae</taxon>
        <taxon>Cactaceae</taxon>
        <taxon>Opuntioideae</taxon>
        <taxon>Opuntia</taxon>
    </lineage>
</organism>